<sequence length="332" mass="36044">MNKAASETFSARAEREAMAWQATLSSDLLSNQQRRAFETWLAASEQHRAAWRDVNAFWLGLDTVSAADLGLAAPPAPAATQERSRATALRRGPPVRRHRASLALAASLLLAVAAIQLHASGYWADYRSAVGGQRQIQLADGSNVMLNTGSALSVDFSAKQRRVSLHRGEAFFQVAADPARPFVVDAGAGTVQALGTAFDVLRDDDRVRVTVLEHAVKVSNADGKTLERLNEAEQIQFDSRVLGRAEAINPSRIAAWRQQRIVFQEQPLSAVVAELERYRPGKILITDSAIENLPITGVFGIGDTDLALQAIEQSLPVRVRTLGSHLVLLSAR</sequence>
<proteinExistence type="predicted"/>
<feature type="domain" description="FecR N-terminal" evidence="2">
    <location>
        <begin position="15"/>
        <end position="56"/>
    </location>
</feature>
<dbReference type="RefSeq" id="WP_064028026.1">
    <property type="nucleotide sequence ID" value="NZ_LUUK01000157.1"/>
</dbReference>
<protein>
    <submittedName>
        <fullName evidence="3">Iron dicitrate transport regulator FecR</fullName>
    </submittedName>
</protein>
<reference evidence="4" key="1">
    <citation type="submission" date="2016-03" db="EMBL/GenBank/DDBJ databases">
        <authorList>
            <person name="Heylen K."/>
            <person name="De Vos P."/>
            <person name="Vekeman B."/>
        </authorList>
    </citation>
    <scope>NUCLEOTIDE SEQUENCE [LARGE SCALE GENOMIC DNA]</scope>
    <source>
        <strain evidence="4">R-45383</strain>
    </source>
</reference>
<dbReference type="OrthoDB" id="9771237at2"/>
<dbReference type="AlphaFoldDB" id="A0A177NR19"/>
<dbReference type="Pfam" id="PF04773">
    <property type="entry name" value="FecR"/>
    <property type="match status" value="1"/>
</dbReference>
<dbReference type="InterPro" id="IPR012373">
    <property type="entry name" value="Ferrdict_sens_TM"/>
</dbReference>
<dbReference type="PIRSF" id="PIRSF018266">
    <property type="entry name" value="FecR"/>
    <property type="match status" value="1"/>
</dbReference>
<dbReference type="InterPro" id="IPR032623">
    <property type="entry name" value="FecR_N"/>
</dbReference>
<dbReference type="STRING" id="702114.A1355_04400"/>
<dbReference type="Proteomes" id="UP000077628">
    <property type="component" value="Unassembled WGS sequence"/>
</dbReference>
<dbReference type="Pfam" id="PF16220">
    <property type="entry name" value="DUF4880"/>
    <property type="match status" value="1"/>
</dbReference>
<evidence type="ECO:0000313" key="4">
    <source>
        <dbReference type="Proteomes" id="UP000077628"/>
    </source>
</evidence>
<feature type="domain" description="FecR protein" evidence="1">
    <location>
        <begin position="125"/>
        <end position="217"/>
    </location>
</feature>
<organism evidence="3 4">
    <name type="scientific">Methylomonas koyamae</name>
    <dbReference type="NCBI Taxonomy" id="702114"/>
    <lineage>
        <taxon>Bacteria</taxon>
        <taxon>Pseudomonadati</taxon>
        <taxon>Pseudomonadota</taxon>
        <taxon>Gammaproteobacteria</taxon>
        <taxon>Methylococcales</taxon>
        <taxon>Methylococcaceae</taxon>
        <taxon>Methylomonas</taxon>
    </lineage>
</organism>
<comment type="caution">
    <text evidence="3">The sequence shown here is derived from an EMBL/GenBank/DDBJ whole genome shotgun (WGS) entry which is preliminary data.</text>
</comment>
<dbReference type="PANTHER" id="PTHR30273">
    <property type="entry name" value="PERIPLASMIC SIGNAL SENSOR AND SIGMA FACTOR ACTIVATOR FECR-RELATED"/>
    <property type="match status" value="1"/>
</dbReference>
<dbReference type="InterPro" id="IPR006860">
    <property type="entry name" value="FecR"/>
</dbReference>
<dbReference type="PANTHER" id="PTHR30273:SF2">
    <property type="entry name" value="PROTEIN FECR"/>
    <property type="match status" value="1"/>
</dbReference>
<keyword evidence="4" id="KW-1185">Reference proteome</keyword>
<dbReference type="Gene3D" id="3.55.50.30">
    <property type="match status" value="1"/>
</dbReference>
<evidence type="ECO:0000259" key="1">
    <source>
        <dbReference type="Pfam" id="PF04773"/>
    </source>
</evidence>
<accession>A0A177NR19</accession>
<dbReference type="EMBL" id="LUUK01000157">
    <property type="protein sequence ID" value="OAI19480.1"/>
    <property type="molecule type" value="Genomic_DNA"/>
</dbReference>
<dbReference type="Gene3D" id="2.60.120.1440">
    <property type="match status" value="1"/>
</dbReference>
<evidence type="ECO:0000313" key="3">
    <source>
        <dbReference type="EMBL" id="OAI19480.1"/>
    </source>
</evidence>
<evidence type="ECO:0000259" key="2">
    <source>
        <dbReference type="Pfam" id="PF16220"/>
    </source>
</evidence>
<dbReference type="GO" id="GO:0016989">
    <property type="term" value="F:sigma factor antagonist activity"/>
    <property type="evidence" value="ECO:0007669"/>
    <property type="project" value="TreeGrafter"/>
</dbReference>
<gene>
    <name evidence="3" type="ORF">A1355_04400</name>
</gene>
<name>A0A177NR19_9GAMM</name>